<dbReference type="AlphaFoldDB" id="A0A667WP61"/>
<evidence type="ECO:0008006" key="3">
    <source>
        <dbReference type="Google" id="ProtNLM"/>
    </source>
</evidence>
<reference evidence="1" key="2">
    <citation type="submission" date="2025-08" db="UniProtKB">
        <authorList>
            <consortium name="Ensembl"/>
        </authorList>
    </citation>
    <scope>IDENTIFICATION</scope>
</reference>
<dbReference type="InParanoid" id="A0A667WP61"/>
<organism evidence="1 2">
    <name type="scientific">Myripristis murdjan</name>
    <name type="common">pinecone soldierfish</name>
    <dbReference type="NCBI Taxonomy" id="586833"/>
    <lineage>
        <taxon>Eukaryota</taxon>
        <taxon>Metazoa</taxon>
        <taxon>Chordata</taxon>
        <taxon>Craniata</taxon>
        <taxon>Vertebrata</taxon>
        <taxon>Euteleostomi</taxon>
        <taxon>Actinopterygii</taxon>
        <taxon>Neopterygii</taxon>
        <taxon>Teleostei</taxon>
        <taxon>Neoteleostei</taxon>
        <taxon>Acanthomorphata</taxon>
        <taxon>Holocentriformes</taxon>
        <taxon>Holocentridae</taxon>
        <taxon>Myripristis</taxon>
    </lineage>
</organism>
<dbReference type="PANTHER" id="PTHR45784:SF3">
    <property type="entry name" value="C-TYPE LECTIN DOMAIN FAMILY 4 MEMBER K-LIKE-RELATED"/>
    <property type="match status" value="1"/>
</dbReference>
<evidence type="ECO:0000313" key="2">
    <source>
        <dbReference type="Proteomes" id="UP000472263"/>
    </source>
</evidence>
<dbReference type="Proteomes" id="UP000472263">
    <property type="component" value="Chromosome 16"/>
</dbReference>
<dbReference type="Ensembl" id="ENSMMDT00005002362.1">
    <property type="protein sequence ID" value="ENSMMDP00005002324.1"/>
    <property type="gene ID" value="ENSMMDG00005001288.1"/>
</dbReference>
<name>A0A667WP61_9TELE</name>
<evidence type="ECO:0000313" key="1">
    <source>
        <dbReference type="Ensembl" id="ENSMMDP00005002324.1"/>
    </source>
</evidence>
<proteinExistence type="predicted"/>
<dbReference type="InterPro" id="IPR016186">
    <property type="entry name" value="C-type_lectin-like/link_sf"/>
</dbReference>
<accession>A0A667WP61</accession>
<dbReference type="SUPFAM" id="SSF56436">
    <property type="entry name" value="C-type lectin-like"/>
    <property type="match status" value="1"/>
</dbReference>
<keyword evidence="2" id="KW-1185">Reference proteome</keyword>
<reference evidence="1" key="1">
    <citation type="submission" date="2019-06" db="EMBL/GenBank/DDBJ databases">
        <authorList>
            <consortium name="Wellcome Sanger Institute Data Sharing"/>
        </authorList>
    </citation>
    <scope>NUCLEOTIDE SEQUENCE [LARGE SCALE GENOMIC DNA]</scope>
</reference>
<dbReference type="PANTHER" id="PTHR45784">
    <property type="entry name" value="C-TYPE LECTIN DOMAIN FAMILY 20 MEMBER A-RELATED"/>
    <property type="match status" value="1"/>
</dbReference>
<reference evidence="1" key="3">
    <citation type="submission" date="2025-09" db="UniProtKB">
        <authorList>
            <consortium name="Ensembl"/>
        </authorList>
    </citation>
    <scope>IDENTIFICATION</scope>
</reference>
<dbReference type="Gene3D" id="3.10.100.10">
    <property type="entry name" value="Mannose-Binding Protein A, subunit A"/>
    <property type="match status" value="1"/>
</dbReference>
<dbReference type="GeneTree" id="ENSGT01060000253047"/>
<dbReference type="InterPro" id="IPR016187">
    <property type="entry name" value="CTDL_fold"/>
</dbReference>
<protein>
    <recommendedName>
        <fullName evidence="3">C-type lectin domain-containing protein</fullName>
    </recommendedName>
</protein>
<sequence>KYHLCHQHLGLLISSSHLSDEFHFVNLKMSWSEAQRYCRVKHTDLATKTSWRWSATGNTSRTTFHNWKPPEPNNRGGNQLCVLISVFIHLTKMYSLVSIQYRIWCIINK</sequence>